<reference evidence="1" key="1">
    <citation type="submission" date="2020-05" db="EMBL/GenBank/DDBJ databases">
        <authorList>
            <person name="Chiriac C."/>
            <person name="Salcher M."/>
            <person name="Ghai R."/>
            <person name="Kavagutti S V."/>
        </authorList>
    </citation>
    <scope>NUCLEOTIDE SEQUENCE</scope>
</reference>
<dbReference type="EMBL" id="LR798203">
    <property type="protein sequence ID" value="CAB5170404.1"/>
    <property type="molecule type" value="Genomic_DNA"/>
</dbReference>
<accession>A0A6J7W9S7</accession>
<proteinExistence type="predicted"/>
<name>A0A6J7W9S7_9CAUD</name>
<protein>
    <submittedName>
        <fullName evidence="1">Uncharacterized protein</fullName>
    </submittedName>
</protein>
<organism evidence="1">
    <name type="scientific">uncultured Caudovirales phage</name>
    <dbReference type="NCBI Taxonomy" id="2100421"/>
    <lineage>
        <taxon>Viruses</taxon>
        <taxon>Duplodnaviria</taxon>
        <taxon>Heunggongvirae</taxon>
        <taxon>Uroviricota</taxon>
        <taxon>Caudoviricetes</taxon>
        <taxon>Peduoviridae</taxon>
        <taxon>Maltschvirus</taxon>
        <taxon>Maltschvirus maltsch</taxon>
    </lineage>
</organism>
<gene>
    <name evidence="1" type="ORF">UFOVP155_22</name>
</gene>
<sequence>MSLVPIQIPPGLERNNTPYETPGRFWDMSLVRWQSGSIFPIKGWERLTASPLDSTVRKIHVHRTNDNVRVILVGTENKLYVDQGGYVDITPTGFAPLSSIGLAGGYGTFDYGEEDYGNARAAPSAIYSPYAFWSMSAWGQDVILSANSDGKLYYYSVAAPTTAPTVISTAPEGNNCVLVTEERHVMVIGTGSGPRRVAWSSREDYTDWDFSSTTNTAGFQDLSSKTPLQRGVKVKEGVLIFSLSDVYLASYQGAPYIYGFNRISDTSLMHPDSIATFNGKAVWLSRTGFQIYAGGYVQPLDCPILNDILGSLDPTYGTFRVHASHNGAYPEVWFFWASAGNTECNRYAIWNYAENWWAWGDLARSAMAPADVYKSPYMGAPDGNMYEHEVGWLASGQSRVGQIFVETGALGIGNGDNFIEVRQVIPATGHNYDVLSMTFYGQYTPEGAERVFGPYTPRSDGYTDTRVTAREVRIRYDNIGDGDWSVGKVRLDVAPGAGR</sequence>
<evidence type="ECO:0000313" key="1">
    <source>
        <dbReference type="EMBL" id="CAB5170404.1"/>
    </source>
</evidence>